<dbReference type="EMBL" id="ONZQ02000002">
    <property type="protein sequence ID" value="SPN99197.1"/>
    <property type="molecule type" value="Genomic_DNA"/>
</dbReference>
<name>A0AAE8SSC6_9PEZI</name>
<dbReference type="Proteomes" id="UP001187682">
    <property type="component" value="Unassembled WGS sequence"/>
</dbReference>
<dbReference type="AlphaFoldDB" id="A0AAE8SSC6"/>
<evidence type="ECO:0000313" key="2">
    <source>
        <dbReference type="Proteomes" id="UP001187682"/>
    </source>
</evidence>
<keyword evidence="2" id="KW-1185">Reference proteome</keyword>
<protein>
    <submittedName>
        <fullName evidence="1">Uncharacterized protein</fullName>
    </submittedName>
</protein>
<proteinExistence type="predicted"/>
<evidence type="ECO:0000313" key="1">
    <source>
        <dbReference type="EMBL" id="SPN99197.1"/>
    </source>
</evidence>
<accession>A0AAE8SSC6</accession>
<sequence length="198" mass="21714">MNLIKNPWRVSAGETKSCANTFICSKKLDGIVVADALQRITDYVRLNIVGSASFTKIDDHFLHWTACSCATLSTIGLSYSACNSLNIALALGEGFATAFGLMALDGTPLANGQYTHLAADGTLDANHQYETLPGFQSSGINIKFSPRTLFWRAMRGNPQNMSQYWASQPTTVIQREEKAWNVLAYNWAPEAMRTAARP</sequence>
<organism evidence="1 2">
    <name type="scientific">Cephalotrichum gorgonifer</name>
    <dbReference type="NCBI Taxonomy" id="2041049"/>
    <lineage>
        <taxon>Eukaryota</taxon>
        <taxon>Fungi</taxon>
        <taxon>Dikarya</taxon>
        <taxon>Ascomycota</taxon>
        <taxon>Pezizomycotina</taxon>
        <taxon>Sordariomycetes</taxon>
        <taxon>Hypocreomycetidae</taxon>
        <taxon>Microascales</taxon>
        <taxon>Microascaceae</taxon>
        <taxon>Cephalotrichum</taxon>
    </lineage>
</organism>
<reference evidence="1" key="1">
    <citation type="submission" date="2018-03" db="EMBL/GenBank/DDBJ databases">
        <authorList>
            <person name="Guldener U."/>
        </authorList>
    </citation>
    <scope>NUCLEOTIDE SEQUENCE</scope>
</reference>
<gene>
    <name evidence="1" type="ORF">DNG_02234</name>
</gene>
<comment type="caution">
    <text evidence="1">The sequence shown here is derived from an EMBL/GenBank/DDBJ whole genome shotgun (WGS) entry which is preliminary data.</text>
</comment>